<dbReference type="Gene3D" id="3.90.1590.10">
    <property type="entry name" value="glutathione-dependent formaldehyde- activating enzyme (gfa)"/>
    <property type="match status" value="2"/>
</dbReference>
<dbReference type="SUPFAM" id="SSF51316">
    <property type="entry name" value="Mss4-like"/>
    <property type="match status" value="2"/>
</dbReference>
<evidence type="ECO:0000256" key="5">
    <source>
        <dbReference type="SAM" id="MobiDB-lite"/>
    </source>
</evidence>
<proteinExistence type="inferred from homology"/>
<dbReference type="PANTHER" id="PTHR33337">
    <property type="entry name" value="GFA DOMAIN-CONTAINING PROTEIN"/>
    <property type="match status" value="1"/>
</dbReference>
<evidence type="ECO:0000313" key="8">
    <source>
        <dbReference type="Proteomes" id="UP000800235"/>
    </source>
</evidence>
<dbReference type="InterPro" id="IPR011057">
    <property type="entry name" value="Mss4-like_sf"/>
</dbReference>
<dbReference type="GO" id="GO:0016846">
    <property type="term" value="F:carbon-sulfur lyase activity"/>
    <property type="evidence" value="ECO:0007669"/>
    <property type="project" value="InterPro"/>
</dbReference>
<dbReference type="AlphaFoldDB" id="A0A9P4TZQ1"/>
<dbReference type="Pfam" id="PF04828">
    <property type="entry name" value="GFA"/>
    <property type="match status" value="2"/>
</dbReference>
<reference evidence="7" key="1">
    <citation type="journal article" date="2020" name="Stud. Mycol.">
        <title>101 Dothideomycetes genomes: a test case for predicting lifestyles and emergence of pathogens.</title>
        <authorList>
            <person name="Haridas S."/>
            <person name="Albert R."/>
            <person name="Binder M."/>
            <person name="Bloem J."/>
            <person name="Labutti K."/>
            <person name="Salamov A."/>
            <person name="Andreopoulos B."/>
            <person name="Baker S."/>
            <person name="Barry K."/>
            <person name="Bills G."/>
            <person name="Bluhm B."/>
            <person name="Cannon C."/>
            <person name="Castanera R."/>
            <person name="Culley D."/>
            <person name="Daum C."/>
            <person name="Ezra D."/>
            <person name="Gonzalez J."/>
            <person name="Henrissat B."/>
            <person name="Kuo A."/>
            <person name="Liang C."/>
            <person name="Lipzen A."/>
            <person name="Lutzoni F."/>
            <person name="Magnuson J."/>
            <person name="Mondo S."/>
            <person name="Nolan M."/>
            <person name="Ohm R."/>
            <person name="Pangilinan J."/>
            <person name="Park H.-J."/>
            <person name="Ramirez L."/>
            <person name="Alfaro M."/>
            <person name="Sun H."/>
            <person name="Tritt A."/>
            <person name="Yoshinaga Y."/>
            <person name="Zwiers L.-H."/>
            <person name="Turgeon B."/>
            <person name="Goodwin S."/>
            <person name="Spatafora J."/>
            <person name="Crous P."/>
            <person name="Grigoriev I."/>
        </authorList>
    </citation>
    <scope>NUCLEOTIDE SEQUENCE</scope>
    <source>
        <strain evidence="7">CBS 130266</strain>
    </source>
</reference>
<feature type="region of interest" description="Disordered" evidence="5">
    <location>
        <begin position="145"/>
        <end position="168"/>
    </location>
</feature>
<keyword evidence="4" id="KW-0456">Lyase</keyword>
<sequence length="357" mass="39645">MADEKTIISSSCHCGSSNYSFEVSTSTLPIQQLLCHCDNSRRISGCLFTSYVPVPLDNPAPKLESLTAYHSSDILTRWFCGSCGTHMYLEYKHDGHFEVSHGSVKDSEGVLEFMGHMWIGDTKDGGASDWMPTFGGKAAKRWLGEPENSDEAPLKWKEQDTAASTASRGDKLRAHCHCGGVEFFISEPNEESLKASSPLPDLLVPYNSGRSAENPDNKPWWLSEDRSKHLAGTCACNSCRQISGFDITPWTFVPVGSLTLANNEPFHHGFGTLKSYRSSPIAKRWFCDTCGANVFYDSDERPTLLDISVGLLDAESGARAEEWLEWEKGRVSFRDDAHNNSLINTLQEGLEKWEQQG</sequence>
<feature type="domain" description="CENP-V/GFA" evidence="6">
    <location>
        <begin position="207"/>
        <end position="327"/>
    </location>
</feature>
<evidence type="ECO:0000256" key="4">
    <source>
        <dbReference type="ARBA" id="ARBA00023239"/>
    </source>
</evidence>
<feature type="domain" description="CENP-V/GFA" evidence="6">
    <location>
        <begin position="8"/>
        <end position="119"/>
    </location>
</feature>
<keyword evidence="2" id="KW-0479">Metal-binding</keyword>
<dbReference type="OrthoDB" id="5422068at2759"/>
<dbReference type="Proteomes" id="UP000800235">
    <property type="component" value="Unassembled WGS sequence"/>
</dbReference>
<keyword evidence="8" id="KW-1185">Reference proteome</keyword>
<dbReference type="EMBL" id="MU007024">
    <property type="protein sequence ID" value="KAF2432754.1"/>
    <property type="molecule type" value="Genomic_DNA"/>
</dbReference>
<dbReference type="InterPro" id="IPR006913">
    <property type="entry name" value="CENP-V/GFA"/>
</dbReference>
<evidence type="ECO:0000259" key="6">
    <source>
        <dbReference type="PROSITE" id="PS51891"/>
    </source>
</evidence>
<comment type="caution">
    <text evidence="7">The sequence shown here is derived from an EMBL/GenBank/DDBJ whole genome shotgun (WGS) entry which is preliminary data.</text>
</comment>
<organism evidence="7 8">
    <name type="scientific">Tothia fuscella</name>
    <dbReference type="NCBI Taxonomy" id="1048955"/>
    <lineage>
        <taxon>Eukaryota</taxon>
        <taxon>Fungi</taxon>
        <taxon>Dikarya</taxon>
        <taxon>Ascomycota</taxon>
        <taxon>Pezizomycotina</taxon>
        <taxon>Dothideomycetes</taxon>
        <taxon>Pleosporomycetidae</taxon>
        <taxon>Venturiales</taxon>
        <taxon>Cylindrosympodiaceae</taxon>
        <taxon>Tothia</taxon>
    </lineage>
</organism>
<accession>A0A9P4TZQ1</accession>
<gene>
    <name evidence="7" type="ORF">EJ08DRAFT_584957</name>
</gene>
<dbReference type="GO" id="GO:0046872">
    <property type="term" value="F:metal ion binding"/>
    <property type="evidence" value="ECO:0007669"/>
    <property type="project" value="UniProtKB-KW"/>
</dbReference>
<comment type="similarity">
    <text evidence="1">Belongs to the Gfa family.</text>
</comment>
<dbReference type="PROSITE" id="PS51891">
    <property type="entry name" value="CENP_V_GFA"/>
    <property type="match status" value="2"/>
</dbReference>
<protein>
    <recommendedName>
        <fullName evidence="6">CENP-V/GFA domain-containing protein</fullName>
    </recommendedName>
</protein>
<evidence type="ECO:0000256" key="1">
    <source>
        <dbReference type="ARBA" id="ARBA00005495"/>
    </source>
</evidence>
<name>A0A9P4TZQ1_9PEZI</name>
<evidence type="ECO:0000313" key="7">
    <source>
        <dbReference type="EMBL" id="KAF2432754.1"/>
    </source>
</evidence>
<evidence type="ECO:0000256" key="2">
    <source>
        <dbReference type="ARBA" id="ARBA00022723"/>
    </source>
</evidence>
<dbReference type="PANTHER" id="PTHR33337:SF30">
    <property type="entry name" value="DUF636 DOMAIN PROTEIN (AFU_ORTHOLOGUE AFUA_1G03180)"/>
    <property type="match status" value="1"/>
</dbReference>
<evidence type="ECO:0000256" key="3">
    <source>
        <dbReference type="ARBA" id="ARBA00022833"/>
    </source>
</evidence>
<keyword evidence="3" id="KW-0862">Zinc</keyword>